<dbReference type="SUPFAM" id="SSF82895">
    <property type="entry name" value="TSP-1 type 1 repeat"/>
    <property type="match status" value="1"/>
</dbReference>
<feature type="region of interest" description="Disordered" evidence="7">
    <location>
        <begin position="126"/>
        <end position="145"/>
    </location>
</feature>
<dbReference type="FunFam" id="2.40.10.10:FF:000005">
    <property type="entry name" value="Serine protease 37"/>
    <property type="match status" value="1"/>
</dbReference>
<evidence type="ECO:0000256" key="4">
    <source>
        <dbReference type="ARBA" id="ARBA00023157"/>
    </source>
</evidence>
<dbReference type="GO" id="GO:0005615">
    <property type="term" value="C:extracellular space"/>
    <property type="evidence" value="ECO:0007669"/>
    <property type="project" value="TreeGrafter"/>
</dbReference>
<reference evidence="10" key="2">
    <citation type="journal article" date="2023" name="BMC Genomics">
        <title>Pest status, molecular evolution, and epigenetic factors derived from the genome assembly of Frankliniella fusca, a thysanopteran phytovirus vector.</title>
        <authorList>
            <person name="Catto M.A."/>
            <person name="Labadie P.E."/>
            <person name="Jacobson A.L."/>
            <person name="Kennedy G.G."/>
            <person name="Srinivasan R."/>
            <person name="Hunt B.G."/>
        </authorList>
    </citation>
    <scope>NUCLEOTIDE SEQUENCE</scope>
    <source>
        <strain evidence="10">PL_HMW_Pooled</strain>
    </source>
</reference>
<dbReference type="PRINTS" id="PR00722">
    <property type="entry name" value="CHYMOTRYPSIN"/>
</dbReference>
<dbReference type="InterPro" id="IPR043504">
    <property type="entry name" value="Peptidase_S1_PA_chymotrypsin"/>
</dbReference>
<dbReference type="SMART" id="SM00020">
    <property type="entry name" value="Tryp_SPc"/>
    <property type="match status" value="1"/>
</dbReference>
<feature type="non-terminal residue" evidence="10">
    <location>
        <position position="566"/>
    </location>
</feature>
<evidence type="ECO:0000256" key="3">
    <source>
        <dbReference type="ARBA" id="ARBA00022825"/>
    </source>
</evidence>
<dbReference type="InterPro" id="IPR033116">
    <property type="entry name" value="TRYPSIN_SER"/>
</dbReference>
<dbReference type="PROSITE" id="PS00134">
    <property type="entry name" value="TRYPSIN_HIS"/>
    <property type="match status" value="1"/>
</dbReference>
<evidence type="ECO:0000313" key="11">
    <source>
        <dbReference type="Proteomes" id="UP001219518"/>
    </source>
</evidence>
<evidence type="ECO:0000313" key="10">
    <source>
        <dbReference type="EMBL" id="KAK3912873.1"/>
    </source>
</evidence>
<dbReference type="InterPro" id="IPR001314">
    <property type="entry name" value="Peptidase_S1A"/>
</dbReference>
<dbReference type="EMBL" id="JAHWGI010000306">
    <property type="protein sequence ID" value="KAK3912873.1"/>
    <property type="molecule type" value="Genomic_DNA"/>
</dbReference>
<evidence type="ECO:0000259" key="9">
    <source>
        <dbReference type="PROSITE" id="PS50240"/>
    </source>
</evidence>
<keyword evidence="8" id="KW-0812">Transmembrane</keyword>
<keyword evidence="8" id="KW-0472">Membrane</keyword>
<keyword evidence="3 6" id="KW-0720">Serine protease</keyword>
<dbReference type="InterPro" id="IPR000884">
    <property type="entry name" value="TSP1_rpt"/>
</dbReference>
<keyword evidence="2 6" id="KW-0378">Hydrolase</keyword>
<evidence type="ECO:0000256" key="2">
    <source>
        <dbReference type="ARBA" id="ARBA00022801"/>
    </source>
</evidence>
<evidence type="ECO:0000256" key="8">
    <source>
        <dbReference type="SAM" id="Phobius"/>
    </source>
</evidence>
<feature type="non-terminal residue" evidence="10">
    <location>
        <position position="1"/>
    </location>
</feature>
<evidence type="ECO:0000256" key="7">
    <source>
        <dbReference type="SAM" id="MobiDB-lite"/>
    </source>
</evidence>
<comment type="caution">
    <text evidence="10">The sequence shown here is derived from an EMBL/GenBank/DDBJ whole genome shotgun (WGS) entry which is preliminary data.</text>
</comment>
<dbReference type="SUPFAM" id="SSF50494">
    <property type="entry name" value="Trypsin-like serine proteases"/>
    <property type="match status" value="1"/>
</dbReference>
<evidence type="ECO:0000256" key="5">
    <source>
        <dbReference type="ARBA" id="ARBA00024195"/>
    </source>
</evidence>
<dbReference type="PANTHER" id="PTHR24264:SF54">
    <property type="entry name" value="PEPTIDASE S1 DOMAIN-CONTAINING PROTEIN"/>
    <property type="match status" value="1"/>
</dbReference>
<dbReference type="SMART" id="SM00209">
    <property type="entry name" value="TSP1"/>
    <property type="match status" value="1"/>
</dbReference>
<keyword evidence="8" id="KW-1133">Transmembrane helix</keyword>
<dbReference type="Pfam" id="PF00089">
    <property type="entry name" value="Trypsin"/>
    <property type="match status" value="1"/>
</dbReference>
<accession>A0AAE1LAV3</accession>
<keyword evidence="4" id="KW-1015">Disulfide bond</keyword>
<gene>
    <name evidence="10" type="ORF">KUF71_022327</name>
</gene>
<dbReference type="InterPro" id="IPR036383">
    <property type="entry name" value="TSP1_rpt_sf"/>
</dbReference>
<feature type="region of interest" description="Disordered" evidence="7">
    <location>
        <begin position="89"/>
        <end position="109"/>
    </location>
</feature>
<dbReference type="GO" id="GO:0004252">
    <property type="term" value="F:serine-type endopeptidase activity"/>
    <property type="evidence" value="ECO:0007669"/>
    <property type="project" value="InterPro"/>
</dbReference>
<dbReference type="AlphaFoldDB" id="A0AAE1LAV3"/>
<protein>
    <recommendedName>
        <fullName evidence="9">Peptidase S1 domain-containing protein</fullName>
    </recommendedName>
</protein>
<dbReference type="GO" id="GO:0006508">
    <property type="term" value="P:proteolysis"/>
    <property type="evidence" value="ECO:0007669"/>
    <property type="project" value="UniProtKB-KW"/>
</dbReference>
<dbReference type="Gene3D" id="2.40.10.10">
    <property type="entry name" value="Trypsin-like serine proteases"/>
    <property type="match status" value="1"/>
</dbReference>
<evidence type="ECO:0000256" key="1">
    <source>
        <dbReference type="ARBA" id="ARBA00022670"/>
    </source>
</evidence>
<evidence type="ECO:0000256" key="6">
    <source>
        <dbReference type="RuleBase" id="RU363034"/>
    </source>
</evidence>
<dbReference type="InterPro" id="IPR009003">
    <property type="entry name" value="Peptidase_S1_PA"/>
</dbReference>
<feature type="transmembrane region" description="Helical" evidence="8">
    <location>
        <begin position="20"/>
        <end position="43"/>
    </location>
</feature>
<dbReference type="InterPro" id="IPR050127">
    <property type="entry name" value="Serine_Proteases_S1"/>
</dbReference>
<keyword evidence="11" id="KW-1185">Reference proteome</keyword>
<organism evidence="10 11">
    <name type="scientific">Frankliniella fusca</name>
    <dbReference type="NCBI Taxonomy" id="407009"/>
    <lineage>
        <taxon>Eukaryota</taxon>
        <taxon>Metazoa</taxon>
        <taxon>Ecdysozoa</taxon>
        <taxon>Arthropoda</taxon>
        <taxon>Hexapoda</taxon>
        <taxon>Insecta</taxon>
        <taxon>Pterygota</taxon>
        <taxon>Neoptera</taxon>
        <taxon>Paraneoptera</taxon>
        <taxon>Thysanoptera</taxon>
        <taxon>Terebrantia</taxon>
        <taxon>Thripoidea</taxon>
        <taxon>Thripidae</taxon>
        <taxon>Frankliniella</taxon>
    </lineage>
</organism>
<sequence length="566" mass="61014">CSSSQREERAPHAPAPRCRYMAQVIAVLILGVVPGLSASALLVPAKPTLSSHTVASGTDPRSQGEYDLDVLVRFSHRDLQRALEEHVNATASAPPRPGAPDHSGHSQRALQAGHFSVLPDVKTLRPHDSVERSTSHVSAPPDKHPALLRREHPGADGHLADRLVVLPDGHLARHYRRGRARIVPPDQLNLTLTGAEPPPVRAGSPGPAGPAGAHLWGEWGPWSRCSRSCTARRYRTCAQEALCGAEVLKDQAFCYVHGGFCHGWLQKKALQQQQVPQTPSGAQYDVLKTSQVADEPNGNALLPLDGEATEAAEGAGLGAESCGVQNSSFLHTNMLRIVGGATAPRGAWPWQVAVVFCGGTLVSARWVLTAAHCLRRRLYVRVGEHDLSRREGAEYDVKVAEQVAHPRYDADTVDNDIALLLLWRWPAPYPPVPACLPRPRQPLPPGTACTILGWGKRRHGALSGAHQLQQAEVPVVSQARCRAAYRHVPLTLTRSMVCAGDWRDACAGDSGGPLLCRAGAGPTARWQVHAVTSFGDGCGAKHRFGIYARVAGHVRWIHSVMRSRPA</sequence>
<proteinExistence type="inferred from homology"/>
<dbReference type="PANTHER" id="PTHR24264">
    <property type="entry name" value="TRYPSIN-RELATED"/>
    <property type="match status" value="1"/>
</dbReference>
<name>A0AAE1LAV3_9NEOP</name>
<feature type="domain" description="Peptidase S1" evidence="9">
    <location>
        <begin position="337"/>
        <end position="562"/>
    </location>
</feature>
<reference evidence="10" key="1">
    <citation type="submission" date="2021-07" db="EMBL/GenBank/DDBJ databases">
        <authorList>
            <person name="Catto M.A."/>
            <person name="Jacobson A."/>
            <person name="Kennedy G."/>
            <person name="Labadie P."/>
            <person name="Hunt B.G."/>
            <person name="Srinivasan R."/>
        </authorList>
    </citation>
    <scope>NUCLEOTIDE SEQUENCE</scope>
    <source>
        <strain evidence="10">PL_HMW_Pooled</strain>
        <tissue evidence="10">Head</tissue>
    </source>
</reference>
<dbReference type="InterPro" id="IPR018114">
    <property type="entry name" value="TRYPSIN_HIS"/>
</dbReference>
<comment type="similarity">
    <text evidence="5">Belongs to the peptidase S1 family. CLIP subfamily.</text>
</comment>
<dbReference type="FunFam" id="2.40.10.10:FF:000002">
    <property type="entry name" value="Transmembrane protease serine"/>
    <property type="match status" value="1"/>
</dbReference>
<dbReference type="CDD" id="cd00190">
    <property type="entry name" value="Tryp_SPc"/>
    <property type="match status" value="1"/>
</dbReference>
<keyword evidence="1 6" id="KW-0645">Protease</keyword>
<dbReference type="Proteomes" id="UP001219518">
    <property type="component" value="Unassembled WGS sequence"/>
</dbReference>
<dbReference type="InterPro" id="IPR001254">
    <property type="entry name" value="Trypsin_dom"/>
</dbReference>
<dbReference type="PROSITE" id="PS50240">
    <property type="entry name" value="TRYPSIN_DOM"/>
    <property type="match status" value="1"/>
</dbReference>
<dbReference type="PROSITE" id="PS50092">
    <property type="entry name" value="TSP1"/>
    <property type="match status" value="1"/>
</dbReference>
<dbReference type="PROSITE" id="PS00135">
    <property type="entry name" value="TRYPSIN_SER"/>
    <property type="match status" value="1"/>
</dbReference>